<proteinExistence type="predicted"/>
<accession>A0A0E9VZ17</accession>
<name>A0A0E9VZ17_ANGAN</name>
<reference evidence="1" key="1">
    <citation type="submission" date="2014-11" db="EMBL/GenBank/DDBJ databases">
        <authorList>
            <person name="Amaro Gonzalez C."/>
        </authorList>
    </citation>
    <scope>NUCLEOTIDE SEQUENCE</scope>
</reference>
<sequence>MFYSEFMEQIHYLCFQLHYVATCQSLTRRNEKLVNFRMQ</sequence>
<dbReference type="EMBL" id="GBXM01026012">
    <property type="protein sequence ID" value="JAH82565.1"/>
    <property type="molecule type" value="Transcribed_RNA"/>
</dbReference>
<reference evidence="1" key="2">
    <citation type="journal article" date="2015" name="Fish Shellfish Immunol.">
        <title>Early steps in the European eel (Anguilla anguilla)-Vibrio vulnificus interaction in the gills: Role of the RtxA13 toxin.</title>
        <authorList>
            <person name="Callol A."/>
            <person name="Pajuelo D."/>
            <person name="Ebbesson L."/>
            <person name="Teles M."/>
            <person name="MacKenzie S."/>
            <person name="Amaro C."/>
        </authorList>
    </citation>
    <scope>NUCLEOTIDE SEQUENCE</scope>
</reference>
<protein>
    <submittedName>
        <fullName evidence="1">Uncharacterized protein</fullName>
    </submittedName>
</protein>
<organism evidence="1">
    <name type="scientific">Anguilla anguilla</name>
    <name type="common">European freshwater eel</name>
    <name type="synonym">Muraena anguilla</name>
    <dbReference type="NCBI Taxonomy" id="7936"/>
    <lineage>
        <taxon>Eukaryota</taxon>
        <taxon>Metazoa</taxon>
        <taxon>Chordata</taxon>
        <taxon>Craniata</taxon>
        <taxon>Vertebrata</taxon>
        <taxon>Euteleostomi</taxon>
        <taxon>Actinopterygii</taxon>
        <taxon>Neopterygii</taxon>
        <taxon>Teleostei</taxon>
        <taxon>Anguilliformes</taxon>
        <taxon>Anguillidae</taxon>
        <taxon>Anguilla</taxon>
    </lineage>
</organism>
<evidence type="ECO:0000313" key="1">
    <source>
        <dbReference type="EMBL" id="JAH82565.1"/>
    </source>
</evidence>
<dbReference type="AlphaFoldDB" id="A0A0E9VZ17"/>